<dbReference type="PANTHER" id="PTHR30349:SF41">
    <property type="entry name" value="INTEGRASE_RECOMBINASE PROTEIN MJ0367-RELATED"/>
    <property type="match status" value="1"/>
</dbReference>
<evidence type="ECO:0000256" key="4">
    <source>
        <dbReference type="SAM" id="MobiDB-lite"/>
    </source>
</evidence>
<feature type="region of interest" description="Disordered" evidence="4">
    <location>
        <begin position="1"/>
        <end position="32"/>
    </location>
</feature>
<evidence type="ECO:0000256" key="3">
    <source>
        <dbReference type="ARBA" id="ARBA00023172"/>
    </source>
</evidence>
<dbReference type="PANTHER" id="PTHR30349">
    <property type="entry name" value="PHAGE INTEGRASE-RELATED"/>
    <property type="match status" value="1"/>
</dbReference>
<evidence type="ECO:0000313" key="7">
    <source>
        <dbReference type="Proteomes" id="UP001500393"/>
    </source>
</evidence>
<dbReference type="InterPro" id="IPR013762">
    <property type="entry name" value="Integrase-like_cat_sf"/>
</dbReference>
<dbReference type="SUPFAM" id="SSF56349">
    <property type="entry name" value="DNA breaking-rejoining enzymes"/>
    <property type="match status" value="1"/>
</dbReference>
<dbReference type="InterPro" id="IPR050090">
    <property type="entry name" value="Tyrosine_recombinase_XerCD"/>
</dbReference>
<comment type="caution">
    <text evidence="6">The sequence shown here is derived from an EMBL/GenBank/DDBJ whole genome shotgun (WGS) entry which is preliminary data.</text>
</comment>
<evidence type="ECO:0000259" key="5">
    <source>
        <dbReference type="PROSITE" id="PS51898"/>
    </source>
</evidence>
<dbReference type="EMBL" id="BAAAOS010000038">
    <property type="protein sequence ID" value="GAA1593319.1"/>
    <property type="molecule type" value="Genomic_DNA"/>
</dbReference>
<accession>A0ABP4PXC3</accession>
<sequence length="356" mass="40412">MHTQFRVSGSVRPTPEEHQRMTTVPSRAPHRPARTLRAVPDTAGRAARAQQRDLFADSLRAENSKRGKPYSERTIGAYLDAVDSLGRWLTKTDHPDGFDTMTIGQFNTYLADYLKGHTLGGTVTKQGNLRMFLKHIAEEYDTDNLWTHPKRNSYGRQEAHPPILVPDLIAALLKVTSGKSFEDRRDHALIRVLLHGPRRTEVTSMQVEHLDLTSVIRTFAVIGLKGRPSRRNELGDRDVLALKRWLNQRARHRRIRSTTEGPLWIAEKTGAALKGDGIYQMLRRRAVQAGYRREAIRPHLFRHTMAHEALASGMSESEVMAKAGWKDRAMVDRYGASMAEQRALEAFARSGFSDRY</sequence>
<organism evidence="6 7">
    <name type="scientific">Kribbella sancticallisti</name>
    <dbReference type="NCBI Taxonomy" id="460087"/>
    <lineage>
        <taxon>Bacteria</taxon>
        <taxon>Bacillati</taxon>
        <taxon>Actinomycetota</taxon>
        <taxon>Actinomycetes</taxon>
        <taxon>Propionibacteriales</taxon>
        <taxon>Kribbellaceae</taxon>
        <taxon>Kribbella</taxon>
    </lineage>
</organism>
<dbReference type="InterPro" id="IPR011010">
    <property type="entry name" value="DNA_brk_join_enz"/>
</dbReference>
<dbReference type="InterPro" id="IPR002104">
    <property type="entry name" value="Integrase_catalytic"/>
</dbReference>
<dbReference type="Gene3D" id="1.10.443.10">
    <property type="entry name" value="Intergrase catalytic core"/>
    <property type="match status" value="1"/>
</dbReference>
<dbReference type="Pfam" id="PF00589">
    <property type="entry name" value="Phage_integrase"/>
    <property type="match status" value="1"/>
</dbReference>
<dbReference type="PROSITE" id="PS51898">
    <property type="entry name" value="TYR_RECOMBINASE"/>
    <property type="match status" value="1"/>
</dbReference>
<evidence type="ECO:0000313" key="6">
    <source>
        <dbReference type="EMBL" id="GAA1593319.1"/>
    </source>
</evidence>
<proteinExistence type="inferred from homology"/>
<feature type="domain" description="Tyr recombinase" evidence="5">
    <location>
        <begin position="159"/>
        <end position="348"/>
    </location>
</feature>
<evidence type="ECO:0000256" key="1">
    <source>
        <dbReference type="ARBA" id="ARBA00008857"/>
    </source>
</evidence>
<dbReference type="CDD" id="cd00397">
    <property type="entry name" value="DNA_BRE_C"/>
    <property type="match status" value="1"/>
</dbReference>
<evidence type="ECO:0000256" key="2">
    <source>
        <dbReference type="ARBA" id="ARBA00023125"/>
    </source>
</evidence>
<keyword evidence="3" id="KW-0233">DNA recombination</keyword>
<reference evidence="7" key="1">
    <citation type="journal article" date="2019" name="Int. J. Syst. Evol. Microbiol.">
        <title>The Global Catalogue of Microorganisms (GCM) 10K type strain sequencing project: providing services to taxonomists for standard genome sequencing and annotation.</title>
        <authorList>
            <consortium name="The Broad Institute Genomics Platform"/>
            <consortium name="The Broad Institute Genome Sequencing Center for Infectious Disease"/>
            <person name="Wu L."/>
            <person name="Ma J."/>
        </authorList>
    </citation>
    <scope>NUCLEOTIDE SEQUENCE [LARGE SCALE GENOMIC DNA]</scope>
    <source>
        <strain evidence="7">JCM 14969</strain>
    </source>
</reference>
<keyword evidence="2" id="KW-0238">DNA-binding</keyword>
<protein>
    <recommendedName>
        <fullName evidence="5">Tyr recombinase domain-containing protein</fullName>
    </recommendedName>
</protein>
<keyword evidence="7" id="KW-1185">Reference proteome</keyword>
<name>A0ABP4PXC3_9ACTN</name>
<dbReference type="Proteomes" id="UP001500393">
    <property type="component" value="Unassembled WGS sequence"/>
</dbReference>
<gene>
    <name evidence="6" type="ORF">GCM10009789_54190</name>
</gene>
<comment type="similarity">
    <text evidence="1">Belongs to the 'phage' integrase family.</text>
</comment>